<dbReference type="RefSeq" id="WP_199467285.1">
    <property type="nucleotide sequence ID" value="NZ_JAEMNX010000003.1"/>
</dbReference>
<dbReference type="EMBL" id="JAEMNX010000003">
    <property type="protein sequence ID" value="MBJ7537149.1"/>
    <property type="molecule type" value="Genomic_DNA"/>
</dbReference>
<sequence length="345" mass="37146">MNYPEMSGLYQGKFTDGDPVAGIPASIASAKHMNAVYDELTAAIVAGGVVPDVNDVAQLAHAIGNQLRSKRLLEVSGISDTIILTTPEGMPPVTELKTMDEFSFLVNFTNVTPSVTIQIDGLAPLPLSSVVASHQIFESALLTVRYLDGAFYIASQVNPKTGNDTGLIGTLIVDTMDVVRTGEVAFDGAELSRTEHPILWAIASAASNLIDQASKDVDLITYSGYYGDGDGLRTFTLPILGGEFIRMYDNGRGVDSERIFGSSQRGTIIAGNDDNDSANTSMQNIDEHRELFGWEQADLRGVPTNIGLVNWVAGSPKTLDEVTNLKEWLGTPRPRNIAYYAKTLV</sequence>
<comment type="caution">
    <text evidence="1">The sequence shown here is derived from an EMBL/GenBank/DDBJ whole genome shotgun (WGS) entry which is preliminary data.</text>
</comment>
<dbReference type="AlphaFoldDB" id="A0A934JNB7"/>
<reference evidence="1" key="1">
    <citation type="submission" date="2020-12" db="EMBL/GenBank/DDBJ databases">
        <title>Marinomonas arctica sp. nov., a psychrotolerant bacterium isolated from the Arctic.</title>
        <authorList>
            <person name="Zhang Y."/>
        </authorList>
    </citation>
    <scope>NUCLEOTIDE SEQUENCE</scope>
    <source>
        <strain evidence="1">C1424</strain>
    </source>
</reference>
<evidence type="ECO:0000313" key="1">
    <source>
        <dbReference type="EMBL" id="MBJ7537149.1"/>
    </source>
</evidence>
<name>A0A934JNB7_9GAMM</name>
<dbReference type="Proteomes" id="UP000628710">
    <property type="component" value="Unassembled WGS sequence"/>
</dbReference>
<evidence type="ECO:0008006" key="3">
    <source>
        <dbReference type="Google" id="ProtNLM"/>
    </source>
</evidence>
<proteinExistence type="predicted"/>
<keyword evidence="2" id="KW-1185">Reference proteome</keyword>
<evidence type="ECO:0000313" key="2">
    <source>
        <dbReference type="Proteomes" id="UP000628710"/>
    </source>
</evidence>
<organism evidence="1 2">
    <name type="scientific">Marinomonas transparens</name>
    <dbReference type="NCBI Taxonomy" id="2795388"/>
    <lineage>
        <taxon>Bacteria</taxon>
        <taxon>Pseudomonadati</taxon>
        <taxon>Pseudomonadota</taxon>
        <taxon>Gammaproteobacteria</taxon>
        <taxon>Oceanospirillales</taxon>
        <taxon>Oceanospirillaceae</taxon>
        <taxon>Marinomonas</taxon>
    </lineage>
</organism>
<dbReference type="SUPFAM" id="SSF88874">
    <property type="entry name" value="Receptor-binding domain of short tail fibre protein gp12"/>
    <property type="match status" value="1"/>
</dbReference>
<protein>
    <recommendedName>
        <fullName evidence="3">Phage tail protein</fullName>
    </recommendedName>
</protein>
<gene>
    <name evidence="1" type="ORF">I8J31_05590</name>
</gene>
<accession>A0A934JNB7</accession>